<reference evidence="1 2" key="1">
    <citation type="submission" date="2015-09" db="EMBL/GenBank/DDBJ databases">
        <authorList>
            <person name="Jackson K.R."/>
            <person name="Lunt B.L."/>
            <person name="Fisher J.N.B."/>
            <person name="Gardner A.V."/>
            <person name="Bailey M.E."/>
            <person name="Deus L.M."/>
            <person name="Earl A.S."/>
            <person name="Gibby P.D."/>
            <person name="Hartmann K.A."/>
            <person name="Liu J.E."/>
            <person name="Manci A.M."/>
            <person name="Nielsen D.A."/>
            <person name="Solomon M.B."/>
            <person name="Breakwell D.P."/>
            <person name="Burnett S.H."/>
            <person name="Grose J.H."/>
        </authorList>
    </citation>
    <scope>NUCLEOTIDE SEQUENCE [LARGE SCALE GENOMIC DNA]</scope>
    <source>
        <strain evidence="1 2">S613</strain>
    </source>
</reference>
<protein>
    <submittedName>
        <fullName evidence="1">Uncharacterized protein</fullName>
    </submittedName>
</protein>
<name>A0A0P8X687_PSEFL</name>
<dbReference type="EMBL" id="LJXB01000050">
    <property type="protein sequence ID" value="KPU61634.1"/>
    <property type="molecule type" value="Genomic_DNA"/>
</dbReference>
<accession>A0A0P8X687</accession>
<evidence type="ECO:0000313" key="2">
    <source>
        <dbReference type="Proteomes" id="UP000050349"/>
    </source>
</evidence>
<comment type="caution">
    <text evidence="1">The sequence shown here is derived from an EMBL/GenBank/DDBJ whole genome shotgun (WGS) entry which is preliminary data.</text>
</comment>
<proteinExistence type="predicted"/>
<sequence>MFVNWQELIACGTIAVFPDDVMVTVRSLFPEPRSLTKPGCPKPSSAPSDQLHFAPPKVAARARFGTRM</sequence>
<dbReference type="AlphaFoldDB" id="A0A0P8X687"/>
<organism evidence="1 2">
    <name type="scientific">Pseudomonas fluorescens</name>
    <dbReference type="NCBI Taxonomy" id="294"/>
    <lineage>
        <taxon>Bacteria</taxon>
        <taxon>Pseudomonadati</taxon>
        <taxon>Pseudomonadota</taxon>
        <taxon>Gammaproteobacteria</taxon>
        <taxon>Pseudomonadales</taxon>
        <taxon>Pseudomonadaceae</taxon>
        <taxon>Pseudomonas</taxon>
    </lineage>
</organism>
<gene>
    <name evidence="1" type="ORF">AN403_5721</name>
</gene>
<evidence type="ECO:0000313" key="1">
    <source>
        <dbReference type="EMBL" id="KPU61634.1"/>
    </source>
</evidence>
<dbReference type="PATRIC" id="fig|294.162.peg.602"/>
<dbReference type="Proteomes" id="UP000050349">
    <property type="component" value="Unassembled WGS sequence"/>
</dbReference>